<evidence type="ECO:0000256" key="1">
    <source>
        <dbReference type="ARBA" id="ARBA00022801"/>
    </source>
</evidence>
<dbReference type="AlphaFoldDB" id="A0A410FWD1"/>
<accession>A0A410FWD1</accession>
<dbReference type="EMBL" id="CP034928">
    <property type="protein sequence ID" value="QAA77220.1"/>
    <property type="molecule type" value="Genomic_DNA"/>
</dbReference>
<keyword evidence="1" id="KW-0378">Hydrolase</keyword>
<dbReference type="CDD" id="cd00431">
    <property type="entry name" value="cysteine_hydrolases"/>
    <property type="match status" value="1"/>
</dbReference>
<dbReference type="InterPro" id="IPR036380">
    <property type="entry name" value="Isochorismatase-like_sf"/>
</dbReference>
<dbReference type="InterPro" id="IPR050272">
    <property type="entry name" value="Isochorismatase-like_hydrls"/>
</dbReference>
<dbReference type="Gene3D" id="3.40.50.850">
    <property type="entry name" value="Isochorismatase-like"/>
    <property type="match status" value="1"/>
</dbReference>
<organism evidence="3 4">
    <name type="scientific">Bipolaricaulis sibiricus</name>
    <dbReference type="NCBI Taxonomy" id="2501609"/>
    <lineage>
        <taxon>Bacteria</taxon>
        <taxon>Candidatus Bipolaricaulota</taxon>
        <taxon>Candidatus Bipolaricaulia</taxon>
        <taxon>Candidatus Bipolaricaulales</taxon>
        <taxon>Candidatus Bipolaricaulaceae</taxon>
        <taxon>Candidatus Bipolaricaulis</taxon>
    </lineage>
</organism>
<evidence type="ECO:0000313" key="3">
    <source>
        <dbReference type="EMBL" id="QAA77220.1"/>
    </source>
</evidence>
<dbReference type="KEGG" id="bih:BIP78_1454"/>
<proteinExistence type="predicted"/>
<dbReference type="PANTHER" id="PTHR43540:SF6">
    <property type="entry name" value="ISOCHORISMATASE-LIKE DOMAIN-CONTAINING PROTEIN"/>
    <property type="match status" value="1"/>
</dbReference>
<evidence type="ECO:0000313" key="4">
    <source>
        <dbReference type="Proteomes" id="UP000287233"/>
    </source>
</evidence>
<dbReference type="PANTHER" id="PTHR43540">
    <property type="entry name" value="PEROXYUREIDOACRYLATE/UREIDOACRYLATE AMIDOHYDROLASE-RELATED"/>
    <property type="match status" value="1"/>
</dbReference>
<protein>
    <submittedName>
        <fullName evidence="3">Nicotinamidase</fullName>
    </submittedName>
</protein>
<reference evidence="4" key="1">
    <citation type="submission" date="2018-12" db="EMBL/GenBank/DDBJ databases">
        <title>Complete genome sequence of an uncultured bacterium of the candidate phylum Bipolaricaulota.</title>
        <authorList>
            <person name="Kadnikov V.V."/>
            <person name="Mardanov A.V."/>
            <person name="Beletsky A.V."/>
            <person name="Frank Y.A."/>
            <person name="Karnachuk O.V."/>
            <person name="Ravin N.V."/>
        </authorList>
    </citation>
    <scope>NUCLEOTIDE SEQUENCE [LARGE SCALE GENOMIC DNA]</scope>
</reference>
<gene>
    <name evidence="3" type="ORF">BIP78_1454</name>
</gene>
<evidence type="ECO:0000259" key="2">
    <source>
        <dbReference type="Pfam" id="PF00857"/>
    </source>
</evidence>
<dbReference type="Proteomes" id="UP000287233">
    <property type="component" value="Chromosome"/>
</dbReference>
<dbReference type="GO" id="GO:0016787">
    <property type="term" value="F:hydrolase activity"/>
    <property type="evidence" value="ECO:0007669"/>
    <property type="project" value="UniProtKB-KW"/>
</dbReference>
<sequence length="201" mass="21601">MNVPQIRWTDGVELPAARTALLVVDMQNDFVDPRGALPVPAAAGTVGPIAALLARAREAGVPVLYTQDWHLPDDPEFRIWPPHCVAGTWGAEVVDALAPRPGETRIRKTTYDPFFRTPLEPVLDELGVEEVVIVGTVANICVLHAAASAALRGIRPVVPRDGVSALTEFDLHLAFHQVASLYRGVPLAGAEGARFVPRARA</sequence>
<feature type="domain" description="Isochorismatase-like" evidence="2">
    <location>
        <begin position="19"/>
        <end position="179"/>
    </location>
</feature>
<dbReference type="InterPro" id="IPR000868">
    <property type="entry name" value="Isochorismatase-like_dom"/>
</dbReference>
<name>A0A410FWD1_BIPS1</name>
<dbReference type="Pfam" id="PF00857">
    <property type="entry name" value="Isochorismatase"/>
    <property type="match status" value="1"/>
</dbReference>
<dbReference type="SUPFAM" id="SSF52499">
    <property type="entry name" value="Isochorismatase-like hydrolases"/>
    <property type="match status" value="1"/>
</dbReference>